<dbReference type="EMBL" id="QPEX01000011">
    <property type="protein sequence ID" value="RCS52619.1"/>
    <property type="molecule type" value="Genomic_DNA"/>
</dbReference>
<feature type="signal peptide" evidence="1">
    <location>
        <begin position="1"/>
        <end position="29"/>
    </location>
</feature>
<protein>
    <submittedName>
        <fullName evidence="2">Uncharacterized protein</fullName>
    </submittedName>
</protein>
<name>A0A368KW79_9BACT</name>
<feature type="chain" id="PRO_5017042752" evidence="1">
    <location>
        <begin position="30"/>
        <end position="341"/>
    </location>
</feature>
<accession>A0A368KW79</accession>
<dbReference type="AlphaFoldDB" id="A0A368KW79"/>
<proteinExistence type="predicted"/>
<sequence length="341" mass="37983">MILPISFGRALAVLAVLVFGSLPAHTVAADDVSNALSALGTGYDTNRRAFDNVICHYQVIQGKSSRDVAEIRKNGPDKALANLNCTWAASGDNVRLTKVPESKNGSPYDLSGAYLANRRFQLSFHGEMGAGSIHSPDNPAQGYEGTPFDMGIFAQNEVLSPGALISANRKASTKTLRYDGEVEEDGMRLEKFTHVNQGSDQREHFNWEYLLDPMRGYLPVRVRLQERKTGNVTLEAYIEEIEEIEAGVFFPMKSTVVTYFQNKDGSVSKQKLVRQFVVKDIAIRTPSEKELSLDLPRGAIVNDNIDGNSQLVFQKPRSFHVSDLERLYHETRQAILRGRLF</sequence>
<evidence type="ECO:0000313" key="2">
    <source>
        <dbReference type="EMBL" id="RCS52619.1"/>
    </source>
</evidence>
<evidence type="ECO:0000256" key="1">
    <source>
        <dbReference type="SAM" id="SignalP"/>
    </source>
</evidence>
<organism evidence="2 3">
    <name type="scientific">Bremerella cremea</name>
    <dbReference type="NCBI Taxonomy" id="1031537"/>
    <lineage>
        <taxon>Bacteria</taxon>
        <taxon>Pseudomonadati</taxon>
        <taxon>Planctomycetota</taxon>
        <taxon>Planctomycetia</taxon>
        <taxon>Pirellulales</taxon>
        <taxon>Pirellulaceae</taxon>
        <taxon>Bremerella</taxon>
    </lineage>
</organism>
<gene>
    <name evidence="2" type="ORF">DTL42_07200</name>
</gene>
<keyword evidence="1" id="KW-0732">Signal</keyword>
<dbReference type="Proteomes" id="UP000253562">
    <property type="component" value="Unassembled WGS sequence"/>
</dbReference>
<reference evidence="2 3" key="1">
    <citation type="submission" date="2018-07" db="EMBL/GenBank/DDBJ databases">
        <title>Comparative genomes isolates from brazilian mangrove.</title>
        <authorList>
            <person name="De Araujo J.E."/>
            <person name="Taketani R.G."/>
            <person name="Silva M.C.P."/>
            <person name="Lourenco M.V."/>
            <person name="Oliveira V.M."/>
            <person name="Andreote F.D."/>
        </authorList>
    </citation>
    <scope>NUCLEOTIDE SEQUENCE [LARGE SCALE GENOMIC DNA]</scope>
    <source>
        <strain evidence="2 3">HEX PRIS-MGV</strain>
    </source>
</reference>
<evidence type="ECO:0000313" key="3">
    <source>
        <dbReference type="Proteomes" id="UP000253562"/>
    </source>
</evidence>
<comment type="caution">
    <text evidence="2">The sequence shown here is derived from an EMBL/GenBank/DDBJ whole genome shotgun (WGS) entry which is preliminary data.</text>
</comment>